<evidence type="ECO:0000313" key="8">
    <source>
        <dbReference type="EMBL" id="URA09880.1"/>
    </source>
</evidence>
<feature type="active site" description="Nucleophile" evidence="3">
    <location>
        <position position="190"/>
    </location>
</feature>
<evidence type="ECO:0000256" key="3">
    <source>
        <dbReference type="PIRSR" id="PIRSR640042-1"/>
    </source>
</evidence>
<dbReference type="GO" id="GO:0005576">
    <property type="term" value="C:extracellular region"/>
    <property type="evidence" value="ECO:0007669"/>
    <property type="project" value="TreeGrafter"/>
</dbReference>
<proteinExistence type="inferred from homology"/>
<reference evidence="8" key="1">
    <citation type="submission" date="2021-04" db="EMBL/GenBank/DDBJ databases">
        <authorList>
            <person name="Postec A."/>
        </authorList>
    </citation>
    <scope>NUCLEOTIDE SEQUENCE</scope>
    <source>
        <strain evidence="8">F1F22</strain>
    </source>
</reference>
<feature type="domain" description="Glycoside hydrolase family 57 N-terminal" evidence="6">
    <location>
        <begin position="8"/>
        <end position="329"/>
    </location>
</feature>
<dbReference type="AlphaFoldDB" id="A0AAX3BCC9"/>
<reference evidence="8" key="2">
    <citation type="submission" date="2022-06" db="EMBL/GenBank/DDBJ databases">
        <title>Thermospira aquatica gen. nov., sp. nov.</title>
        <authorList>
            <person name="Ben Ali Gam Z."/>
            <person name="Labat M."/>
        </authorList>
    </citation>
    <scope>NUCLEOTIDE SEQUENCE</scope>
    <source>
        <strain evidence="8">F1F22</strain>
    </source>
</reference>
<gene>
    <name evidence="8" type="ORF">KDW03_10400</name>
</gene>
<evidence type="ECO:0000256" key="4">
    <source>
        <dbReference type="PIRSR" id="PIRSR640042-2"/>
    </source>
</evidence>
<feature type="binding site" evidence="4">
    <location>
        <position position="468"/>
    </location>
    <ligand>
        <name>substrate</name>
    </ligand>
</feature>
<dbReference type="RefSeq" id="WP_271435012.1">
    <property type="nucleotide sequence ID" value="NZ_CP073355.1"/>
</dbReference>
<evidence type="ECO:0000256" key="5">
    <source>
        <dbReference type="RuleBase" id="RU361196"/>
    </source>
</evidence>
<dbReference type="Gene3D" id="3.20.110.10">
    <property type="entry name" value="Glycoside hydrolase 38, N terminal domain"/>
    <property type="match status" value="1"/>
</dbReference>
<keyword evidence="9" id="KW-1185">Reference proteome</keyword>
<dbReference type="InterPro" id="IPR028995">
    <property type="entry name" value="Glyco_hydro_57/38_cen_sf"/>
</dbReference>
<dbReference type="SUPFAM" id="SSF88713">
    <property type="entry name" value="Glycoside hydrolase/deacetylase"/>
    <property type="match status" value="1"/>
</dbReference>
<evidence type="ECO:0000313" key="9">
    <source>
        <dbReference type="Proteomes" id="UP001056539"/>
    </source>
</evidence>
<feature type="domain" description="1,4-alpha-glucan branching enzyme C-terminal" evidence="7">
    <location>
        <begin position="427"/>
        <end position="529"/>
    </location>
</feature>
<dbReference type="InterPro" id="IPR040042">
    <property type="entry name" value="Branching_enz_MT3115-like"/>
</dbReference>
<dbReference type="Pfam" id="PF03065">
    <property type="entry name" value="Glyco_hydro_57"/>
    <property type="match status" value="1"/>
</dbReference>
<feature type="binding site" evidence="4">
    <location>
        <position position="407"/>
    </location>
    <ligand>
        <name>substrate</name>
    </ligand>
</feature>
<evidence type="ECO:0000256" key="1">
    <source>
        <dbReference type="ARBA" id="ARBA00006821"/>
    </source>
</evidence>
<comment type="similarity">
    <text evidence="1 5">Belongs to the glycosyl hydrolase 57 family.</text>
</comment>
<dbReference type="Gene3D" id="1.20.1430.10">
    <property type="entry name" value="Families 57/38 glycoside transferase, middle domain"/>
    <property type="match status" value="1"/>
</dbReference>
<evidence type="ECO:0000259" key="7">
    <source>
        <dbReference type="Pfam" id="PF09210"/>
    </source>
</evidence>
<organism evidence="8 9">
    <name type="scientific">Thermospira aquatica</name>
    <dbReference type="NCBI Taxonomy" id="2828656"/>
    <lineage>
        <taxon>Bacteria</taxon>
        <taxon>Pseudomonadati</taxon>
        <taxon>Spirochaetota</taxon>
        <taxon>Spirochaetia</taxon>
        <taxon>Brevinematales</taxon>
        <taxon>Thermospiraceae</taxon>
        <taxon>Thermospira</taxon>
    </lineage>
</organism>
<keyword evidence="2 5" id="KW-0119">Carbohydrate metabolism</keyword>
<accession>A0AAX3BCC9</accession>
<feature type="binding site" evidence="4">
    <location>
        <position position="242"/>
    </location>
    <ligand>
        <name>substrate</name>
    </ligand>
</feature>
<dbReference type="KEGG" id="taqu:KDW03_10400"/>
<dbReference type="GO" id="GO:0030979">
    <property type="term" value="P:alpha-glucan biosynthetic process"/>
    <property type="evidence" value="ECO:0007669"/>
    <property type="project" value="InterPro"/>
</dbReference>
<dbReference type="InterPro" id="IPR027291">
    <property type="entry name" value="Glyco_hydro_38_N_sf"/>
</dbReference>
<feature type="binding site" evidence="4">
    <location>
        <position position="259"/>
    </location>
    <ligand>
        <name>substrate</name>
    </ligand>
</feature>
<dbReference type="InterPro" id="IPR015293">
    <property type="entry name" value="BE_C"/>
</dbReference>
<dbReference type="SUPFAM" id="SSF88688">
    <property type="entry name" value="Families 57/38 glycoside transferase middle domain"/>
    <property type="match status" value="1"/>
</dbReference>
<dbReference type="InterPro" id="IPR011330">
    <property type="entry name" value="Glyco_hydro/deAcase_b/a-brl"/>
</dbReference>
<feature type="active site" description="Proton donor" evidence="3">
    <location>
        <position position="354"/>
    </location>
</feature>
<dbReference type="InterPro" id="IPR004300">
    <property type="entry name" value="Glyco_hydro_57_N"/>
</dbReference>
<dbReference type="CDD" id="cd10792">
    <property type="entry name" value="GH57N_AmyC_like"/>
    <property type="match status" value="1"/>
</dbReference>
<dbReference type="PANTHER" id="PTHR41695">
    <property type="entry name" value="1,4-ALPHA-GLUCAN BRANCHING ENZYME RV3031-RELATED"/>
    <property type="match status" value="1"/>
</dbReference>
<evidence type="ECO:0000259" key="6">
    <source>
        <dbReference type="Pfam" id="PF03065"/>
    </source>
</evidence>
<dbReference type="Proteomes" id="UP001056539">
    <property type="component" value="Chromosome"/>
</dbReference>
<dbReference type="GO" id="GO:0003844">
    <property type="term" value="F:1,4-alpha-glucan branching enzyme activity"/>
    <property type="evidence" value="ECO:0007669"/>
    <property type="project" value="InterPro"/>
</dbReference>
<dbReference type="InterPro" id="IPR037090">
    <property type="entry name" value="57_glycoside_trans_central"/>
</dbReference>
<protein>
    <submittedName>
        <fullName evidence="8">DUF1957 domain-containing protein</fullName>
    </submittedName>
</protein>
<sequence length="530" mass="62248">MKQGYWMLVLHAHLPFVRHPEYNDVIEERWLYEAITETYIPLLWVFEQLASEGVQFRITMSFTPPLANMLADSLLQDRYVSHIEKLIQLAEQEVVRNRFVPEYLKIAEFYLDRFQRVRKSFVETYKKDLVKAFRKFQDLGFIEILTSGATHGFLPLLNVHPEAVRAQIQVAVRDYARHFGKAPRGIWNPECGYYPGLENFLKEAGIHFFYTDTHGILHASEKPHYGVFAPMQTPNGVAYFARDVDTSHTVWSSTEGYPGDGAYREFYRDIGFDLEYNYIRSYIHESGVRVATGIKYHRITSKETPMDHKLPYDIEMAQQKVQEHAHHFVYGREQQIDYVSSLMDRPPVVVSMYDAELFGHWWFEGPDFLYHVIKKIATHPKLGMIAAPEYLEMFPNNQVVTPPLCSWGYKGYSEFWLNGTNDWIYPHLHKMAERMHELAVTYRGNQNPLVLRALNQAARELLLAQSSDWAFIMRTGTMVDYAVKRTKLHISRFNRLYEMIHVKVDIDEAWLSEVEKRDNIFPEIDFRVYA</sequence>
<evidence type="ECO:0000256" key="2">
    <source>
        <dbReference type="ARBA" id="ARBA00023277"/>
    </source>
</evidence>
<name>A0AAX3BCC9_9SPIR</name>
<dbReference type="Pfam" id="PF09210">
    <property type="entry name" value="BE_C"/>
    <property type="match status" value="1"/>
</dbReference>
<dbReference type="PANTHER" id="PTHR41695:SF1">
    <property type="entry name" value="1,4-ALPHA-GLUCAN BRANCHING ENZYME TK1436"/>
    <property type="match status" value="1"/>
</dbReference>
<dbReference type="EMBL" id="CP073355">
    <property type="protein sequence ID" value="URA09880.1"/>
    <property type="molecule type" value="Genomic_DNA"/>
</dbReference>